<dbReference type="InterPro" id="IPR018376">
    <property type="entry name" value="Enoyl-CoA_hyd/isom_CS"/>
</dbReference>
<gene>
    <name evidence="3" type="ORF">SAMN05216377_10154</name>
</gene>
<dbReference type="Gene3D" id="1.10.12.10">
    <property type="entry name" value="Lyase 2-enoyl-coa Hydratase, Chain A, domain 2"/>
    <property type="match status" value="1"/>
</dbReference>
<dbReference type="STRING" id="366584.SAMN05216377_10154"/>
<reference evidence="3 4" key="1">
    <citation type="submission" date="2016-10" db="EMBL/GenBank/DDBJ databases">
        <authorList>
            <person name="de Groot N.N."/>
        </authorList>
    </citation>
    <scope>NUCLEOTIDE SEQUENCE [LARGE SCALE GENOMIC DNA]</scope>
    <source>
        <strain evidence="3 4">CGMCC 4.3143</strain>
    </source>
</reference>
<evidence type="ECO:0000256" key="2">
    <source>
        <dbReference type="RuleBase" id="RU003707"/>
    </source>
</evidence>
<dbReference type="CDD" id="cd06558">
    <property type="entry name" value="crotonase-like"/>
    <property type="match status" value="1"/>
</dbReference>
<dbReference type="InterPro" id="IPR029045">
    <property type="entry name" value="ClpP/crotonase-like_dom_sf"/>
</dbReference>
<dbReference type="SUPFAM" id="SSF52096">
    <property type="entry name" value="ClpP/crotonase"/>
    <property type="match status" value="1"/>
</dbReference>
<dbReference type="InterPro" id="IPR001753">
    <property type="entry name" value="Enoyl-CoA_hydra/iso"/>
</dbReference>
<dbReference type="Pfam" id="PF00378">
    <property type="entry name" value="ECH_1"/>
    <property type="match status" value="1"/>
</dbReference>
<sequence>MGDPVIVQEGRVLKVRVAAGRANALDEAAMTEAAQALRELATVEQAAAQGIGAVQLVHPGGNFCAGGDVRSFAAAEDRGTFVKGVADVFHDFLEAYVAAAVPTVAGVQGWAAGAGMSIVLATDIVVVGGSTKIRPAYPGIGFSPDGGMSWTLPRIVGLARARHILLSDQVLGAEDMLGLGIASALVDDADLAAEADATAYRLAQGPTAALGRITALLAAAYDRPLRAHLDAEAEAISASAAGAEGAEGLRAFGEKRAPRFHP</sequence>
<dbReference type="RefSeq" id="WP_093075959.1">
    <property type="nucleotide sequence ID" value="NZ_FNBE01000001.1"/>
</dbReference>
<name>A0A1G7DJ36_PSEOR</name>
<dbReference type="EMBL" id="FNBE01000001">
    <property type="protein sequence ID" value="SDE51561.1"/>
    <property type="molecule type" value="Genomic_DNA"/>
</dbReference>
<dbReference type="Gene3D" id="3.90.226.10">
    <property type="entry name" value="2-enoyl-CoA Hydratase, Chain A, domain 1"/>
    <property type="match status" value="1"/>
</dbReference>
<proteinExistence type="inferred from homology"/>
<dbReference type="AlphaFoldDB" id="A0A1G7DJ36"/>
<dbReference type="PANTHER" id="PTHR43459">
    <property type="entry name" value="ENOYL-COA HYDRATASE"/>
    <property type="match status" value="1"/>
</dbReference>
<dbReference type="InterPro" id="IPR014748">
    <property type="entry name" value="Enoyl-CoA_hydra_C"/>
</dbReference>
<evidence type="ECO:0000313" key="3">
    <source>
        <dbReference type="EMBL" id="SDE51561.1"/>
    </source>
</evidence>
<comment type="similarity">
    <text evidence="1 2">Belongs to the enoyl-CoA hydratase/isomerase family.</text>
</comment>
<keyword evidence="4" id="KW-1185">Reference proteome</keyword>
<protein>
    <submittedName>
        <fullName evidence="3">2-(1,2-epoxy-1,2-dihydrophenyl)acetyl-CoA isomerase</fullName>
    </submittedName>
</protein>
<dbReference type="PROSITE" id="PS00166">
    <property type="entry name" value="ENOYL_COA_HYDRATASE"/>
    <property type="match status" value="1"/>
</dbReference>
<accession>A0A1G7DJ36</accession>
<keyword evidence="3" id="KW-0413">Isomerase</keyword>
<evidence type="ECO:0000313" key="4">
    <source>
        <dbReference type="Proteomes" id="UP000198967"/>
    </source>
</evidence>
<organism evidence="3 4">
    <name type="scientific">Pseudonocardia oroxyli</name>
    <dbReference type="NCBI Taxonomy" id="366584"/>
    <lineage>
        <taxon>Bacteria</taxon>
        <taxon>Bacillati</taxon>
        <taxon>Actinomycetota</taxon>
        <taxon>Actinomycetes</taxon>
        <taxon>Pseudonocardiales</taxon>
        <taxon>Pseudonocardiaceae</taxon>
        <taxon>Pseudonocardia</taxon>
    </lineage>
</organism>
<dbReference type="Proteomes" id="UP000198967">
    <property type="component" value="Unassembled WGS sequence"/>
</dbReference>
<evidence type="ECO:0000256" key="1">
    <source>
        <dbReference type="ARBA" id="ARBA00005254"/>
    </source>
</evidence>
<dbReference type="OrthoDB" id="3473569at2"/>
<dbReference type="PANTHER" id="PTHR43459:SF1">
    <property type="entry name" value="EG:BACN32G11.4 PROTEIN"/>
    <property type="match status" value="1"/>
</dbReference>
<dbReference type="GO" id="GO:0016853">
    <property type="term" value="F:isomerase activity"/>
    <property type="evidence" value="ECO:0007669"/>
    <property type="project" value="UniProtKB-KW"/>
</dbReference>